<dbReference type="Pfam" id="PF03480">
    <property type="entry name" value="DctP"/>
    <property type="match status" value="1"/>
</dbReference>
<keyword evidence="2 4" id="KW-0732">Signal</keyword>
<dbReference type="CDD" id="cd13666">
    <property type="entry name" value="PBP2_TRAP_DctP_like_1"/>
    <property type="match status" value="1"/>
</dbReference>
<name>A0A1N7P1Q4_9RHOB</name>
<comment type="subcellular location">
    <subcellularLocation>
        <location evidence="1">Periplasm</location>
    </subcellularLocation>
</comment>
<evidence type="ECO:0000256" key="2">
    <source>
        <dbReference type="ARBA" id="ARBA00022729"/>
    </source>
</evidence>
<feature type="chain" id="PRO_5012320293" evidence="4">
    <location>
        <begin position="24"/>
        <end position="358"/>
    </location>
</feature>
<organism evidence="5 6">
    <name type="scientific">Roseivivax lentus</name>
    <dbReference type="NCBI Taxonomy" id="633194"/>
    <lineage>
        <taxon>Bacteria</taxon>
        <taxon>Pseudomonadati</taxon>
        <taxon>Pseudomonadota</taxon>
        <taxon>Alphaproteobacteria</taxon>
        <taxon>Rhodobacterales</taxon>
        <taxon>Roseobacteraceae</taxon>
        <taxon>Roseivivax</taxon>
    </lineage>
</organism>
<keyword evidence="3" id="KW-0574">Periplasm</keyword>
<dbReference type="AlphaFoldDB" id="A0A1N7P1Q4"/>
<proteinExistence type="predicted"/>
<dbReference type="Gene3D" id="3.40.190.170">
    <property type="entry name" value="Bacterial extracellular solute-binding protein, family 7"/>
    <property type="match status" value="1"/>
</dbReference>
<sequence>MNKTAYARSIALAATAMSCGATAALAEDITLRIGAGHPNGPAVYVADVADFFVPEVKRRVAEETEHTIEFVEGYGGAIAGVAETLESVQNGILDIGAYCICFEPAKLFLHNFPYYTPFGPQDAAQGMQAVRATYDAVPWLTEQFTAEYDQVLLGLHGWDNYHLGTTDPWETVADLQGVKIGGAGPNLPWLEFAGAVPVQSTLPDGYLSLQTGVYNGWLMFPSAYLGFKFYEPSPYYTLIGFGAMGVNALTMNQRKFDSLPEDVRQIIVEVGRAYEDQSGASNNARQAAGLEGLREVGAEIRELSAEARAGWAQSLVSFPNQQAKEADSRGMPGTEVMKTYIAAVAATGYEMPVEYTVE</sequence>
<dbReference type="PANTHER" id="PTHR33376:SF15">
    <property type="entry name" value="BLL6794 PROTEIN"/>
    <property type="match status" value="1"/>
</dbReference>
<dbReference type="NCBIfam" id="NF037995">
    <property type="entry name" value="TRAP_S1"/>
    <property type="match status" value="1"/>
</dbReference>
<dbReference type="STRING" id="633194.SAMN05421759_1121"/>
<evidence type="ECO:0000256" key="3">
    <source>
        <dbReference type="ARBA" id="ARBA00022764"/>
    </source>
</evidence>
<reference evidence="6" key="1">
    <citation type="submission" date="2017-01" db="EMBL/GenBank/DDBJ databases">
        <authorList>
            <person name="Varghese N."/>
            <person name="Submissions S."/>
        </authorList>
    </citation>
    <scope>NUCLEOTIDE SEQUENCE [LARGE SCALE GENOMIC DNA]</scope>
    <source>
        <strain evidence="6">DSM 29430</strain>
    </source>
</reference>
<dbReference type="InterPro" id="IPR038404">
    <property type="entry name" value="TRAP_DctP_sf"/>
</dbReference>
<accession>A0A1N7P1Q4</accession>
<keyword evidence="6" id="KW-1185">Reference proteome</keyword>
<dbReference type="PANTHER" id="PTHR33376">
    <property type="match status" value="1"/>
</dbReference>
<gene>
    <name evidence="5" type="ORF">SAMN05421759_1121</name>
</gene>
<dbReference type="GO" id="GO:0055085">
    <property type="term" value="P:transmembrane transport"/>
    <property type="evidence" value="ECO:0007669"/>
    <property type="project" value="InterPro"/>
</dbReference>
<feature type="signal peptide" evidence="4">
    <location>
        <begin position="1"/>
        <end position="23"/>
    </location>
</feature>
<dbReference type="OrthoDB" id="6114763at2"/>
<evidence type="ECO:0000256" key="1">
    <source>
        <dbReference type="ARBA" id="ARBA00004418"/>
    </source>
</evidence>
<dbReference type="GO" id="GO:0042597">
    <property type="term" value="C:periplasmic space"/>
    <property type="evidence" value="ECO:0007669"/>
    <property type="project" value="UniProtKB-SubCell"/>
</dbReference>
<dbReference type="EMBL" id="FTOQ01000012">
    <property type="protein sequence ID" value="SIT04503.1"/>
    <property type="molecule type" value="Genomic_DNA"/>
</dbReference>
<dbReference type="InterPro" id="IPR018389">
    <property type="entry name" value="DctP_fam"/>
</dbReference>
<dbReference type="Proteomes" id="UP000186684">
    <property type="component" value="Unassembled WGS sequence"/>
</dbReference>
<dbReference type="RefSeq" id="WP_083950658.1">
    <property type="nucleotide sequence ID" value="NZ_FTOQ01000012.1"/>
</dbReference>
<protein>
    <submittedName>
        <fullName evidence="5">TRAP-type C4-dicarboxylate transport system, substrate-binding protein</fullName>
    </submittedName>
</protein>
<evidence type="ECO:0000313" key="6">
    <source>
        <dbReference type="Proteomes" id="UP000186684"/>
    </source>
</evidence>
<dbReference type="PROSITE" id="PS51257">
    <property type="entry name" value="PROKAR_LIPOPROTEIN"/>
    <property type="match status" value="1"/>
</dbReference>
<evidence type="ECO:0000256" key="4">
    <source>
        <dbReference type="SAM" id="SignalP"/>
    </source>
</evidence>
<evidence type="ECO:0000313" key="5">
    <source>
        <dbReference type="EMBL" id="SIT04503.1"/>
    </source>
</evidence>